<gene>
    <name evidence="3" type="ORF">NIE79_004104</name>
</gene>
<dbReference type="EMBL" id="JAKKFD010000039">
    <property type="protein sequence ID" value="MCG5445647.1"/>
    <property type="molecule type" value="Genomic_DNA"/>
</dbReference>
<feature type="transmembrane region" description="Helical" evidence="2">
    <location>
        <begin position="193"/>
        <end position="212"/>
    </location>
</feature>
<feature type="region of interest" description="Disordered" evidence="1">
    <location>
        <begin position="1"/>
        <end position="191"/>
    </location>
</feature>
<keyword evidence="2" id="KW-0472">Membrane</keyword>
<feature type="compositionally biased region" description="Basic and acidic residues" evidence="1">
    <location>
        <begin position="9"/>
        <end position="31"/>
    </location>
</feature>
<feature type="transmembrane region" description="Helical" evidence="2">
    <location>
        <begin position="249"/>
        <end position="271"/>
    </location>
</feature>
<reference evidence="3 4" key="1">
    <citation type="submission" date="2022-01" db="EMBL/GenBank/DDBJ databases">
        <authorList>
            <person name="Riesco R."/>
            <person name="Trujillo M.E."/>
        </authorList>
    </citation>
    <scope>NUCLEOTIDE SEQUENCE [LARGE SCALE GENOMIC DNA]</scope>
    <source>
        <strain evidence="3 4">NIE79</strain>
    </source>
</reference>
<dbReference type="Proteomes" id="UP001201629">
    <property type="component" value="Unassembled WGS sequence"/>
</dbReference>
<feature type="compositionally biased region" description="Basic and acidic residues" evidence="1">
    <location>
        <begin position="151"/>
        <end position="172"/>
    </location>
</feature>
<feature type="transmembrane region" description="Helical" evidence="2">
    <location>
        <begin position="218"/>
        <end position="237"/>
    </location>
</feature>
<feature type="compositionally biased region" description="Low complexity" evidence="1">
    <location>
        <begin position="77"/>
        <end position="88"/>
    </location>
</feature>
<comment type="caution">
    <text evidence="3">The sequence shown here is derived from an EMBL/GenBank/DDBJ whole genome shotgun (WGS) entry which is preliminary data.</text>
</comment>
<keyword evidence="2" id="KW-0812">Transmembrane</keyword>
<sequence length="296" mass="31274">MVRIPSLSRRSEPAPTRDENLDGRVDGRDTPVTETGQSDDSAGRPVVTDRDADQTTYRSAGATGGQTSEAERRANERAAVARAATARPAETEPRGTARPVAPEPVNGTDRPVAPEPLNGTTRPVTPEPPTGTAHKVETESRPVVAPTVARTAERDADLDSTTREPDTTDRPVDPTPGVNTPEPPVTRGPKPRASLLATLGLIVSVVAAMFVLTGTLAGYGIGLGAFGAVLAVLGLMATRRRHVAGKTDALFGVLIGLAAVVIGVLAMTGQFDWPTTDGDWVSRFREWLDSQFVDRF</sequence>
<protein>
    <submittedName>
        <fullName evidence="3">Thrombospondin</fullName>
    </submittedName>
</protein>
<organism evidence="3 4">
    <name type="scientific">Micromonospora trifolii</name>
    <dbReference type="NCBI Taxonomy" id="2911208"/>
    <lineage>
        <taxon>Bacteria</taxon>
        <taxon>Bacillati</taxon>
        <taxon>Actinomycetota</taxon>
        <taxon>Actinomycetes</taxon>
        <taxon>Micromonosporales</taxon>
        <taxon>Micromonosporaceae</taxon>
        <taxon>Micromonospora</taxon>
    </lineage>
</organism>
<accession>A0ABS9N6T4</accession>
<keyword evidence="2" id="KW-1133">Transmembrane helix</keyword>
<evidence type="ECO:0000256" key="2">
    <source>
        <dbReference type="SAM" id="Phobius"/>
    </source>
</evidence>
<evidence type="ECO:0000313" key="3">
    <source>
        <dbReference type="EMBL" id="MCG5445647.1"/>
    </source>
</evidence>
<proteinExistence type="predicted"/>
<name>A0ABS9N6T4_9ACTN</name>
<keyword evidence="4" id="KW-1185">Reference proteome</keyword>
<dbReference type="RefSeq" id="WP_238680601.1">
    <property type="nucleotide sequence ID" value="NZ_JAKKFD010000039.1"/>
</dbReference>
<evidence type="ECO:0000313" key="4">
    <source>
        <dbReference type="Proteomes" id="UP001201629"/>
    </source>
</evidence>
<evidence type="ECO:0000256" key="1">
    <source>
        <dbReference type="SAM" id="MobiDB-lite"/>
    </source>
</evidence>